<evidence type="ECO:0000313" key="1">
    <source>
        <dbReference type="EMBL" id="TVT36924.1"/>
    </source>
</evidence>
<dbReference type="EMBL" id="VMRJ01000008">
    <property type="protein sequence ID" value="TVT36924.1"/>
    <property type="molecule type" value="Genomic_DNA"/>
</dbReference>
<sequence>MALTLDLPSARLAEKPYQEIENVLAQLRRQVEGRYNDKLAVLLLTASEEDADGQPTRHRYVVKLSFVYRNYAETLLELNCRVGHGYPVDVSAFRRVVGRAGTKEELEKLLEQVFADPRTRNLILINY</sequence>
<proteinExistence type="predicted"/>
<gene>
    <name evidence="1" type="ORF">FNT36_23940</name>
</gene>
<reference evidence="1 2" key="1">
    <citation type="submission" date="2019-07" db="EMBL/GenBank/DDBJ databases">
        <title>Hymenobacter sp. straun FUR1 Genome sequencing and assembly.</title>
        <authorList>
            <person name="Chhetri G."/>
        </authorList>
    </citation>
    <scope>NUCLEOTIDE SEQUENCE [LARGE SCALE GENOMIC DNA]</scope>
    <source>
        <strain evidence="1 2">Fur1</strain>
    </source>
</reference>
<dbReference type="Proteomes" id="UP000317624">
    <property type="component" value="Unassembled WGS sequence"/>
</dbReference>
<organism evidence="1 2">
    <name type="scientific">Hymenobacter setariae</name>
    <dbReference type="NCBI Taxonomy" id="2594794"/>
    <lineage>
        <taxon>Bacteria</taxon>
        <taxon>Pseudomonadati</taxon>
        <taxon>Bacteroidota</taxon>
        <taxon>Cytophagia</taxon>
        <taxon>Cytophagales</taxon>
        <taxon>Hymenobacteraceae</taxon>
        <taxon>Hymenobacter</taxon>
    </lineage>
</organism>
<protein>
    <submittedName>
        <fullName evidence="1">Uncharacterized protein</fullName>
    </submittedName>
</protein>
<keyword evidence="2" id="KW-1185">Reference proteome</keyword>
<name>A0A558BK78_9BACT</name>
<evidence type="ECO:0000313" key="2">
    <source>
        <dbReference type="Proteomes" id="UP000317624"/>
    </source>
</evidence>
<comment type="caution">
    <text evidence="1">The sequence shown here is derived from an EMBL/GenBank/DDBJ whole genome shotgun (WGS) entry which is preliminary data.</text>
</comment>
<dbReference type="RefSeq" id="WP_144853032.1">
    <property type="nucleotide sequence ID" value="NZ_VMRJ01000008.1"/>
</dbReference>
<dbReference type="OrthoDB" id="9904631at2"/>
<dbReference type="AlphaFoldDB" id="A0A558BK78"/>
<accession>A0A558BK78</accession>